<evidence type="ECO:0000256" key="6">
    <source>
        <dbReference type="SAM" id="Phobius"/>
    </source>
</evidence>
<evidence type="ECO:0000256" key="2">
    <source>
        <dbReference type="ARBA" id="ARBA00023136"/>
    </source>
</evidence>
<dbReference type="GO" id="GO:0051205">
    <property type="term" value="P:protein insertion into membrane"/>
    <property type="evidence" value="ECO:0007669"/>
    <property type="project" value="UniProtKB-UniRule"/>
</dbReference>
<dbReference type="EMBL" id="WUTS01000001">
    <property type="protein sequence ID" value="NAW14192.1"/>
    <property type="molecule type" value="Genomic_DNA"/>
</dbReference>
<protein>
    <recommendedName>
        <fullName evidence="4">Outer membrane protein assembly factor BamE</fullName>
    </recommendedName>
</protein>
<evidence type="ECO:0000256" key="4">
    <source>
        <dbReference type="HAMAP-Rule" id="MF_00925"/>
    </source>
</evidence>
<comment type="function">
    <text evidence="4">Part of the outer membrane protein assembly complex, which is involved in assembly and insertion of beta-barrel proteins into the outer membrane.</text>
</comment>
<keyword evidence="6" id="KW-0812">Transmembrane</keyword>
<dbReference type="GO" id="GO:1990063">
    <property type="term" value="C:Bam protein complex"/>
    <property type="evidence" value="ECO:0007669"/>
    <property type="project" value="TreeGrafter"/>
</dbReference>
<organism evidence="8 9">
    <name type="scientific">Halomonas icarae</name>
    <dbReference type="NCBI Taxonomy" id="2691040"/>
    <lineage>
        <taxon>Bacteria</taxon>
        <taxon>Pseudomonadati</taxon>
        <taxon>Pseudomonadota</taxon>
        <taxon>Gammaproteobacteria</taxon>
        <taxon>Oceanospirillales</taxon>
        <taxon>Halomonadaceae</taxon>
        <taxon>Halomonas</taxon>
    </lineage>
</organism>
<keyword evidence="1 4" id="KW-0732">Signal</keyword>
<comment type="similarity">
    <text evidence="4">Belongs to the BamE family.</text>
</comment>
<keyword evidence="4" id="KW-0564">Palmitate</keyword>
<evidence type="ECO:0000256" key="5">
    <source>
        <dbReference type="SAM" id="MobiDB-lite"/>
    </source>
</evidence>
<evidence type="ECO:0000313" key="8">
    <source>
        <dbReference type="EMBL" id="NAW14192.1"/>
    </source>
</evidence>
<evidence type="ECO:0000313" key="9">
    <source>
        <dbReference type="Proteomes" id="UP000448235"/>
    </source>
</evidence>
<keyword evidence="2 4" id="KW-0472">Membrane</keyword>
<dbReference type="InterPro" id="IPR037873">
    <property type="entry name" value="BamE-like"/>
</dbReference>
<dbReference type="Gene3D" id="3.30.1450.10">
    <property type="match status" value="1"/>
</dbReference>
<dbReference type="Proteomes" id="UP000448235">
    <property type="component" value="Unassembled WGS sequence"/>
</dbReference>
<comment type="caution">
    <text evidence="8">The sequence shown here is derived from an EMBL/GenBank/DDBJ whole genome shotgun (WGS) entry which is preliminary data.</text>
</comment>
<dbReference type="PANTHER" id="PTHR37482:SF1">
    <property type="entry name" value="OUTER MEMBRANE PROTEIN ASSEMBLY FACTOR BAME"/>
    <property type="match status" value="1"/>
</dbReference>
<accession>A0A7X5AM66</accession>
<dbReference type="PROSITE" id="PS51257">
    <property type="entry name" value="PROKAR_LIPOPROTEIN"/>
    <property type="match status" value="1"/>
</dbReference>
<keyword evidence="4" id="KW-0449">Lipoprotein</keyword>
<keyword evidence="3 4" id="KW-0998">Cell outer membrane</keyword>
<dbReference type="InterPro" id="IPR007450">
    <property type="entry name" value="BamE_dom"/>
</dbReference>
<feature type="region of interest" description="Disordered" evidence="5">
    <location>
        <begin position="124"/>
        <end position="154"/>
    </location>
</feature>
<dbReference type="Pfam" id="PF04355">
    <property type="entry name" value="BamE"/>
    <property type="match status" value="1"/>
</dbReference>
<evidence type="ECO:0000256" key="3">
    <source>
        <dbReference type="ARBA" id="ARBA00023237"/>
    </source>
</evidence>
<dbReference type="HAMAP" id="MF_00925">
    <property type="entry name" value="OM_assembly_BamE"/>
    <property type="match status" value="1"/>
</dbReference>
<keyword evidence="6" id="KW-1133">Transmembrane helix</keyword>
<dbReference type="GO" id="GO:0030674">
    <property type="term" value="F:protein-macromolecule adaptor activity"/>
    <property type="evidence" value="ECO:0007669"/>
    <property type="project" value="TreeGrafter"/>
</dbReference>
<comment type="subcellular location">
    <subcellularLocation>
        <location evidence="4">Cell outer membrane</location>
        <topology evidence="4">Lipid-anchor</topology>
    </subcellularLocation>
</comment>
<dbReference type="GO" id="GO:0043165">
    <property type="term" value="P:Gram-negative-bacterium-type cell outer membrane assembly"/>
    <property type="evidence" value="ECO:0007669"/>
    <property type="project" value="UniProtKB-UniRule"/>
</dbReference>
<dbReference type="InterPro" id="IPR026592">
    <property type="entry name" value="BamE"/>
</dbReference>
<feature type="domain" description="Outer membrane protein assembly factor BamE" evidence="7">
    <location>
        <begin position="46"/>
        <end position="114"/>
    </location>
</feature>
<comment type="subunit">
    <text evidence="4">Part of the Bam complex.</text>
</comment>
<keyword evidence="9" id="KW-1185">Reference proteome</keyword>
<sequence length="154" mass="17062">MIDRNHDSEEQAQMQKLTKIVTLTVALLLASGCSYFGVYKRDIPQGNLVTAEMVGQLRTGMTRDDVIYVMGSPLLEAPFDASQWDYLFYLDKAYEGTERRRVTLTFDGNRLVDIQREGDLDGAIEMRQGESGPSPDAGTSTPLATPNAVPADQR</sequence>
<reference evidence="8 9" key="1">
    <citation type="submission" date="2019-12" db="EMBL/GenBank/DDBJ databases">
        <title>Draft genome sequencing of Halomonas icarensis D1-1.</title>
        <authorList>
            <person name="Pandiyan K."/>
            <person name="Kushwaha P."/>
            <person name="Gowdham M."/>
            <person name="Chakdar H."/>
            <person name="Singh A."/>
            <person name="Kumar M."/>
            <person name="Saxena A.K."/>
        </authorList>
    </citation>
    <scope>NUCLEOTIDE SEQUENCE [LARGE SCALE GENOMIC DNA]</scope>
    <source>
        <strain evidence="8 9">D1-1</strain>
    </source>
</reference>
<dbReference type="AlphaFoldDB" id="A0A7X5AM66"/>
<gene>
    <name evidence="4 8" type="primary">bamE</name>
    <name evidence="8" type="ORF">GRB80_15265</name>
</gene>
<name>A0A7X5AM66_9GAMM</name>
<feature type="transmembrane region" description="Helical" evidence="6">
    <location>
        <begin position="20"/>
        <end position="39"/>
    </location>
</feature>
<evidence type="ECO:0000259" key="7">
    <source>
        <dbReference type="Pfam" id="PF04355"/>
    </source>
</evidence>
<proteinExistence type="inferred from homology"/>
<evidence type="ECO:0000256" key="1">
    <source>
        <dbReference type="ARBA" id="ARBA00022729"/>
    </source>
</evidence>
<dbReference type="PANTHER" id="PTHR37482">
    <property type="entry name" value="OUTER MEMBRANE PROTEIN ASSEMBLY FACTOR BAME"/>
    <property type="match status" value="1"/>
</dbReference>